<keyword evidence="12" id="KW-1185">Reference proteome</keyword>
<keyword evidence="5" id="KW-0624">Polysaccharide degradation</keyword>
<dbReference type="SMART" id="SM00637">
    <property type="entry name" value="CBD_II"/>
    <property type="match status" value="1"/>
</dbReference>
<reference evidence="11 12" key="1">
    <citation type="submission" date="2019-07" db="EMBL/GenBank/DDBJ databases">
        <title>Whole genome shotgun sequence of Deinococcus cellulosilyticus NBRC 106333.</title>
        <authorList>
            <person name="Hosoyama A."/>
            <person name="Uohara A."/>
            <person name="Ohji S."/>
            <person name="Ichikawa N."/>
        </authorList>
    </citation>
    <scope>NUCLEOTIDE SEQUENCE [LARGE SCALE GENOMIC DNA]</scope>
    <source>
        <strain evidence="11 12">NBRC 106333</strain>
    </source>
</reference>
<dbReference type="Gene3D" id="3.10.50.10">
    <property type="match status" value="1"/>
</dbReference>
<dbReference type="PROSITE" id="PS51910">
    <property type="entry name" value="GH18_2"/>
    <property type="match status" value="1"/>
</dbReference>
<comment type="caution">
    <text evidence="11">The sequence shown here is derived from an EMBL/GenBank/DDBJ whole genome shotgun (WGS) entry which is preliminary data.</text>
</comment>
<evidence type="ECO:0000259" key="10">
    <source>
        <dbReference type="PROSITE" id="PS51910"/>
    </source>
</evidence>
<evidence type="ECO:0000256" key="2">
    <source>
        <dbReference type="ARBA" id="ARBA00009121"/>
    </source>
</evidence>
<dbReference type="GO" id="GO:0008061">
    <property type="term" value="F:chitin binding"/>
    <property type="evidence" value="ECO:0007669"/>
    <property type="project" value="InterPro"/>
</dbReference>
<dbReference type="PANTHER" id="PTHR11177">
    <property type="entry name" value="CHITINASE"/>
    <property type="match status" value="1"/>
</dbReference>
<dbReference type="GO" id="GO:0008843">
    <property type="term" value="F:endochitinase activity"/>
    <property type="evidence" value="ECO:0007669"/>
    <property type="project" value="UniProtKB-EC"/>
</dbReference>
<organism evidence="11 12">
    <name type="scientific">Deinococcus cellulosilyticus (strain DSM 18568 / NBRC 106333 / KACC 11606 / 5516J-15)</name>
    <dbReference type="NCBI Taxonomy" id="1223518"/>
    <lineage>
        <taxon>Bacteria</taxon>
        <taxon>Thermotogati</taxon>
        <taxon>Deinococcota</taxon>
        <taxon>Deinococci</taxon>
        <taxon>Deinococcales</taxon>
        <taxon>Deinococcaceae</taxon>
        <taxon>Deinococcus</taxon>
    </lineage>
</organism>
<dbReference type="InterPro" id="IPR017853">
    <property type="entry name" value="GH"/>
</dbReference>
<dbReference type="Pfam" id="PF00553">
    <property type="entry name" value="CBM_2"/>
    <property type="match status" value="1"/>
</dbReference>
<dbReference type="OrthoDB" id="9775889at2"/>
<name>A0A511N568_DEIC1</name>
<sequence length="743" mass="77781">MTVKRIALLTGLLTLGAVTLVSCSRDVLVDPAQVTQQAAILSATFTTSSAWDGGFNGVITLKNTGDTAVSTWSLNFKFNGNAGLSGTPWGAGGNAVKNADGSYTITPNTWGGGNIPAGGSVTVSYGGTGVFSGVTACTISGASCSGTPGDTTAPTVSATVAPATLTAAGTAKVTATASDNVGVTKVEFFRNGTLVSTDTTAPYEYSQSFTSSSQNGTYAFTAKAFDAAGNNKTSTATNLTVNIPGTGDTIAPTVSVTASPTNLTAPGNINLSATASDNVGVSKVEFYRGTTLIATDTTAPYTHADSFSSSAQNSSYSYTAKAFDAAGNNKTSTAVTATVNIPTTSFPRPTGKTIVAYFANWTRNSGYTVNSLPADKVDVINYSFAKIVGGKCASTDINADYGGTGPTVGGGFNDIKLLKARNPSIKAVISIGGWSWYGTGLNPNQEFAKVAATDASRQTFVKSCIDQFVKGIMPGYNTYEGVFDGIDIDWEFPGECGGEPTYCPATLTQAQTERANWLKLLQEFRRQLDAYKPGLLLTVAVNSHPRIVQTYKDEGLIPGLNQVLNWINVMTYDYSGTWSSITGHNTPLDQNPRDPNAAQNFTIKSGLTAWNNAGIPRNHLIPGFAFYGRGWANVSAGPNSDGLFNPASGGASGGEEVGSASYRTLVNLVINNPAFTKYYDTYAQAPYAYDPVNRIFWSYDNAQSIGAKATYTKQNGYGGAMFWMSGQDDSQNTLLNALASKIH</sequence>
<dbReference type="EMBL" id="BJXB01000014">
    <property type="protein sequence ID" value="GEM47571.1"/>
    <property type="molecule type" value="Genomic_DNA"/>
</dbReference>
<dbReference type="GO" id="GO:0005975">
    <property type="term" value="P:carbohydrate metabolic process"/>
    <property type="evidence" value="ECO:0007669"/>
    <property type="project" value="InterPro"/>
</dbReference>
<proteinExistence type="inferred from homology"/>
<dbReference type="PANTHER" id="PTHR11177:SF317">
    <property type="entry name" value="CHITINASE 12-RELATED"/>
    <property type="match status" value="1"/>
</dbReference>
<comment type="catalytic activity">
    <reaction evidence="1">
        <text>Random endo-hydrolysis of N-acetyl-beta-D-glucosaminide (1-&gt;4)-beta-linkages in chitin and chitodextrins.</text>
        <dbReference type="EC" id="3.2.1.14"/>
    </reaction>
</comment>
<dbReference type="InterPro" id="IPR001579">
    <property type="entry name" value="Glyco_hydro_18_chit_AS"/>
</dbReference>
<dbReference type="Pfam" id="PF00704">
    <property type="entry name" value="Glyco_hydro_18"/>
    <property type="match status" value="1"/>
</dbReference>
<protein>
    <recommendedName>
        <fullName evidence="3">chitinase</fullName>
        <ecNumber evidence="3">3.2.1.14</ecNumber>
    </recommendedName>
</protein>
<dbReference type="Gene3D" id="3.20.20.80">
    <property type="entry name" value="Glycosidases"/>
    <property type="match status" value="1"/>
</dbReference>
<dbReference type="Proteomes" id="UP000321306">
    <property type="component" value="Unassembled WGS sequence"/>
</dbReference>
<dbReference type="AlphaFoldDB" id="A0A511N568"/>
<evidence type="ECO:0000256" key="7">
    <source>
        <dbReference type="RuleBase" id="RU000489"/>
    </source>
</evidence>
<keyword evidence="4 7" id="KW-0378">Hydrolase</keyword>
<keyword evidence="5" id="KW-0119">Carbohydrate metabolism</keyword>
<dbReference type="Gene3D" id="2.60.40.290">
    <property type="match status" value="1"/>
</dbReference>
<dbReference type="InterPro" id="IPR012291">
    <property type="entry name" value="CBM2_carb-bd_dom_sf"/>
</dbReference>
<dbReference type="InterPro" id="IPR008965">
    <property type="entry name" value="CBM2/CBM3_carb-bd_dom_sf"/>
</dbReference>
<dbReference type="Pfam" id="PF17957">
    <property type="entry name" value="Big_7"/>
    <property type="match status" value="2"/>
</dbReference>
<dbReference type="SMART" id="SM00636">
    <property type="entry name" value="Glyco_18"/>
    <property type="match status" value="1"/>
</dbReference>
<keyword evidence="5" id="KW-0146">Chitin degradation</keyword>
<dbReference type="PROSITE" id="PS01095">
    <property type="entry name" value="GH18_1"/>
    <property type="match status" value="1"/>
</dbReference>
<dbReference type="InterPro" id="IPR011583">
    <property type="entry name" value="Chitinase_II/V-like_cat"/>
</dbReference>
<keyword evidence="8" id="KW-0732">Signal</keyword>
<dbReference type="GO" id="GO:0006032">
    <property type="term" value="P:chitin catabolic process"/>
    <property type="evidence" value="ECO:0007669"/>
    <property type="project" value="UniProtKB-KW"/>
</dbReference>
<comment type="similarity">
    <text evidence="2">Belongs to the glycosyl hydrolase 18 family. Chitinase class II subfamily.</text>
</comment>
<gene>
    <name evidence="11" type="ORF">DC3_32060</name>
</gene>
<dbReference type="EC" id="3.2.1.14" evidence="3"/>
<feature type="domain" description="CBM2" evidence="9">
    <location>
        <begin position="34"/>
        <end position="147"/>
    </location>
</feature>
<dbReference type="SUPFAM" id="SSF54556">
    <property type="entry name" value="Chitinase insertion domain"/>
    <property type="match status" value="1"/>
</dbReference>
<evidence type="ECO:0000313" key="11">
    <source>
        <dbReference type="EMBL" id="GEM47571.1"/>
    </source>
</evidence>
<dbReference type="SUPFAM" id="SSF49384">
    <property type="entry name" value="Carbohydrate-binding domain"/>
    <property type="match status" value="1"/>
</dbReference>
<evidence type="ECO:0000256" key="6">
    <source>
        <dbReference type="ARBA" id="ARBA00023295"/>
    </source>
</evidence>
<dbReference type="SUPFAM" id="SSF51445">
    <property type="entry name" value="(Trans)glycosidases"/>
    <property type="match status" value="1"/>
</dbReference>
<dbReference type="PROSITE" id="PS51257">
    <property type="entry name" value="PROKAR_LIPOPROTEIN"/>
    <property type="match status" value="1"/>
</dbReference>
<dbReference type="InterPro" id="IPR001919">
    <property type="entry name" value="CBD2"/>
</dbReference>
<dbReference type="InterPro" id="IPR001223">
    <property type="entry name" value="Glyco_hydro18_cat"/>
</dbReference>
<dbReference type="InterPro" id="IPR029070">
    <property type="entry name" value="Chitinase_insertion_sf"/>
</dbReference>
<evidence type="ECO:0000256" key="5">
    <source>
        <dbReference type="ARBA" id="ARBA00023024"/>
    </source>
</evidence>
<dbReference type="GO" id="GO:0030247">
    <property type="term" value="F:polysaccharide binding"/>
    <property type="evidence" value="ECO:0007669"/>
    <property type="project" value="UniProtKB-UniRule"/>
</dbReference>
<feature type="chain" id="PRO_5022051123" description="chitinase" evidence="8">
    <location>
        <begin position="25"/>
        <end position="743"/>
    </location>
</feature>
<accession>A0A511N568</accession>
<dbReference type="Gene3D" id="2.60.40.10">
    <property type="entry name" value="Immunoglobulins"/>
    <property type="match status" value="2"/>
</dbReference>
<feature type="signal peptide" evidence="8">
    <location>
        <begin position="1"/>
        <end position="24"/>
    </location>
</feature>
<dbReference type="PROSITE" id="PS51173">
    <property type="entry name" value="CBM2"/>
    <property type="match status" value="1"/>
</dbReference>
<evidence type="ECO:0000256" key="3">
    <source>
        <dbReference type="ARBA" id="ARBA00012729"/>
    </source>
</evidence>
<keyword evidence="6 7" id="KW-0326">Glycosidase</keyword>
<evidence type="ECO:0000259" key="9">
    <source>
        <dbReference type="PROSITE" id="PS51173"/>
    </source>
</evidence>
<feature type="domain" description="GH18" evidence="10">
    <location>
        <begin position="352"/>
        <end position="743"/>
    </location>
</feature>
<dbReference type="InterPro" id="IPR050314">
    <property type="entry name" value="Glycosyl_Hydrlase_18"/>
</dbReference>
<evidence type="ECO:0000313" key="12">
    <source>
        <dbReference type="Proteomes" id="UP000321306"/>
    </source>
</evidence>
<evidence type="ECO:0000256" key="8">
    <source>
        <dbReference type="SAM" id="SignalP"/>
    </source>
</evidence>
<dbReference type="CDD" id="cd06548">
    <property type="entry name" value="GH18_chitinase"/>
    <property type="match status" value="1"/>
</dbReference>
<evidence type="ECO:0000256" key="4">
    <source>
        <dbReference type="ARBA" id="ARBA00022801"/>
    </source>
</evidence>
<evidence type="ECO:0000256" key="1">
    <source>
        <dbReference type="ARBA" id="ARBA00000822"/>
    </source>
</evidence>
<dbReference type="InterPro" id="IPR013783">
    <property type="entry name" value="Ig-like_fold"/>
</dbReference>